<keyword evidence="4" id="KW-0597">Phosphoprotein</keyword>
<evidence type="ECO:0000256" key="11">
    <source>
        <dbReference type="ARBA" id="ARBA00023016"/>
    </source>
</evidence>
<name>A0ABQ7T9X1_PHRPL</name>
<evidence type="ECO:0000256" key="14">
    <source>
        <dbReference type="ARBA" id="ARBA00040008"/>
    </source>
</evidence>
<comment type="subcellular location">
    <subcellularLocation>
        <location evidence="1">Endoplasmic reticulum membrane</location>
        <topology evidence="1">Peripheral membrane protein</topology>
        <orientation evidence="1">Cytoplasmic side</orientation>
    </subcellularLocation>
    <subcellularLocation>
        <location evidence="2">Mitochondrion outer membrane</location>
        <topology evidence="2">Peripheral membrane protein</topology>
        <orientation evidence="2">Cytoplasmic side</orientation>
    </subcellularLocation>
</comment>
<evidence type="ECO:0000256" key="9">
    <source>
        <dbReference type="ARBA" id="ARBA00022843"/>
    </source>
</evidence>
<evidence type="ECO:0000256" key="5">
    <source>
        <dbReference type="ARBA" id="ARBA00022703"/>
    </source>
</evidence>
<sequence>MSLHIISSQWISHTPNTNILLACCYPFGLRMAKSLPPDPNSSISVGKSKVESMIVRRMASFVMDWLKKAWHLWQNFPANLVVAILRGIARWAMPILVKAVKLLESEEMERSGTPMETQNLKDGHLGYLTLNGHRRYTLKDTDCLVEDGSFGEHLSDFEHAEMDKMHLEEEGISELCLISPSIFLDFGNYWEGPTKEDLTLEDMESPGDFSRKWLEDCYHPQIGFKMGGHFGKNLQSDCSHHEELKDFEEGLWKSMESTSISQEEEDKILSVDLPMCEEQSLVNPFGAPRVGEQLEMNNEGRGEGAHNLETTTAPHGFKSSLVLSLFYSPSEEEGGEEDDSEDWWSEDEMEVSTPSGMSLDGSDSANVTALEAEDDLLERNVLENLCGSFSMNKDPFHPLCFSQPIQAPKPPSSSPPEPKNHQEITVSFYLTRQDSKHGQLCGPSKQPWPQKDPRATYKSSAHKCCQPHSRKNCDSISQEENQVIKKVRFSSVVTVHPLVVWDYASRAARRGPWEEMARDRCRFRRRIAEVGAVLEPCLETEHRAKMWRKIHEVVDCVQKEDNTNASLLSSPARMEKLCLQSAE</sequence>
<evidence type="ECO:0000313" key="20">
    <source>
        <dbReference type="Proteomes" id="UP000826234"/>
    </source>
</evidence>
<protein>
    <recommendedName>
        <fullName evidence="14">Protein phosphatase 1 regulatory subunit 15A</fullName>
    </recommendedName>
    <alternativeName>
        <fullName evidence="15">Growth arrest and DNA damage-inducible protein GADD34</fullName>
    </alternativeName>
</protein>
<dbReference type="PANTHER" id="PTHR16489:SF14">
    <property type="entry name" value="PROTEIN PHOSPHATASE 1 REGULATORY SUBUNIT 15A"/>
    <property type="match status" value="1"/>
</dbReference>
<evidence type="ECO:0000256" key="10">
    <source>
        <dbReference type="ARBA" id="ARBA00022845"/>
    </source>
</evidence>
<evidence type="ECO:0000256" key="4">
    <source>
        <dbReference type="ARBA" id="ARBA00022553"/>
    </source>
</evidence>
<keyword evidence="12" id="KW-0496">Mitochondrion</keyword>
<dbReference type="InterPro" id="IPR019523">
    <property type="entry name" value="Prot_Pase1_reg-su15A/B_C"/>
</dbReference>
<evidence type="ECO:0000259" key="18">
    <source>
        <dbReference type="Pfam" id="PF10488"/>
    </source>
</evidence>
<organism evidence="19 20">
    <name type="scientific">Phrynosoma platyrhinos</name>
    <name type="common">Desert horned lizard</name>
    <dbReference type="NCBI Taxonomy" id="52577"/>
    <lineage>
        <taxon>Eukaryota</taxon>
        <taxon>Metazoa</taxon>
        <taxon>Chordata</taxon>
        <taxon>Craniata</taxon>
        <taxon>Vertebrata</taxon>
        <taxon>Euteleostomi</taxon>
        <taxon>Lepidosauria</taxon>
        <taxon>Squamata</taxon>
        <taxon>Bifurcata</taxon>
        <taxon>Unidentata</taxon>
        <taxon>Episquamata</taxon>
        <taxon>Toxicofera</taxon>
        <taxon>Iguania</taxon>
        <taxon>Phrynosomatidae</taxon>
        <taxon>Phrynosomatinae</taxon>
        <taxon>Phrynosoma</taxon>
    </lineage>
</organism>
<evidence type="ECO:0000256" key="7">
    <source>
        <dbReference type="ARBA" id="ARBA00022787"/>
    </source>
</evidence>
<comment type="similarity">
    <text evidence="3">Belongs to the PPP1R15 family.</text>
</comment>
<evidence type="ECO:0000256" key="13">
    <source>
        <dbReference type="ARBA" id="ARBA00023136"/>
    </source>
</evidence>
<dbReference type="InterPro" id="IPR051254">
    <property type="entry name" value="PPP1R15"/>
</dbReference>
<dbReference type="PANTHER" id="PTHR16489">
    <property type="entry name" value="GH11727P"/>
    <property type="match status" value="1"/>
</dbReference>
<evidence type="ECO:0000313" key="19">
    <source>
        <dbReference type="EMBL" id="KAH0626515.1"/>
    </source>
</evidence>
<evidence type="ECO:0000256" key="6">
    <source>
        <dbReference type="ARBA" id="ARBA00022737"/>
    </source>
</evidence>
<keyword evidence="6" id="KW-0677">Repeat</keyword>
<accession>A0ABQ7T9X1</accession>
<gene>
    <name evidence="19" type="ORF">JD844_001545</name>
</gene>
<feature type="domain" description="Protein phosphatase 1 regulatory subunit 15A/B C-terminal" evidence="18">
    <location>
        <begin position="328"/>
        <end position="549"/>
    </location>
</feature>
<reference evidence="19 20" key="1">
    <citation type="journal article" date="2022" name="Gigascience">
        <title>A chromosome-level genome assembly and annotation of the desert horned lizard, Phrynosoma platyrhinos, provides insight into chromosomal rearrangements among reptiles.</title>
        <authorList>
            <person name="Koochekian N."/>
            <person name="Ascanio A."/>
            <person name="Farleigh K."/>
            <person name="Card D.C."/>
            <person name="Schield D.R."/>
            <person name="Castoe T.A."/>
            <person name="Jezkova T."/>
        </authorList>
    </citation>
    <scope>NUCLEOTIDE SEQUENCE [LARGE SCALE GENOMIC DNA]</scope>
    <source>
        <strain evidence="19">NK-2021</strain>
    </source>
</reference>
<keyword evidence="13" id="KW-0472">Membrane</keyword>
<feature type="region of interest" description="Disordered" evidence="17">
    <location>
        <begin position="401"/>
        <end position="420"/>
    </location>
</feature>
<dbReference type="Pfam" id="PF10488">
    <property type="entry name" value="PP1c_bdg"/>
    <property type="match status" value="1"/>
</dbReference>
<evidence type="ECO:0000256" key="8">
    <source>
        <dbReference type="ARBA" id="ARBA00022824"/>
    </source>
</evidence>
<evidence type="ECO:0000256" key="17">
    <source>
        <dbReference type="SAM" id="MobiDB-lite"/>
    </source>
</evidence>
<evidence type="ECO:0000256" key="15">
    <source>
        <dbReference type="ARBA" id="ARBA00042438"/>
    </source>
</evidence>
<keyword evidence="8" id="KW-0256">Endoplasmic reticulum</keyword>
<comment type="subunit">
    <text evidence="16">Interacts with PPP1CA. Interacts with EIF2S1. Interacts with PCNA. Interacts with LYN and KMT2A/MLL1. Interacts with PPP1R1A and SMARCB1. Interacts with SMAD7. Interacts with BAG1. Interacts with NOX4.</text>
</comment>
<evidence type="ECO:0000256" key="12">
    <source>
        <dbReference type="ARBA" id="ARBA00023128"/>
    </source>
</evidence>
<dbReference type="Proteomes" id="UP000826234">
    <property type="component" value="Unassembled WGS sequence"/>
</dbReference>
<keyword evidence="5" id="KW-0053">Apoptosis</keyword>
<keyword evidence="9" id="KW-0832">Ubl conjugation</keyword>
<dbReference type="EMBL" id="JAIPUX010000521">
    <property type="protein sequence ID" value="KAH0626515.1"/>
    <property type="molecule type" value="Genomic_DNA"/>
</dbReference>
<comment type="caution">
    <text evidence="19">The sequence shown here is derived from an EMBL/GenBank/DDBJ whole genome shotgun (WGS) entry which is preliminary data.</text>
</comment>
<keyword evidence="20" id="KW-1185">Reference proteome</keyword>
<keyword evidence="11" id="KW-0346">Stress response</keyword>
<evidence type="ECO:0000256" key="1">
    <source>
        <dbReference type="ARBA" id="ARBA00004397"/>
    </source>
</evidence>
<proteinExistence type="inferred from homology"/>
<feature type="compositionally biased region" description="Pro residues" evidence="17">
    <location>
        <begin position="407"/>
        <end position="417"/>
    </location>
</feature>
<evidence type="ECO:0000256" key="16">
    <source>
        <dbReference type="ARBA" id="ARBA00047011"/>
    </source>
</evidence>
<feature type="region of interest" description="Disordered" evidence="17">
    <location>
        <begin position="436"/>
        <end position="461"/>
    </location>
</feature>
<keyword evidence="7" id="KW-1000">Mitochondrion outer membrane</keyword>
<keyword evidence="10" id="KW-0810">Translation regulation</keyword>
<evidence type="ECO:0000256" key="2">
    <source>
        <dbReference type="ARBA" id="ARBA00004570"/>
    </source>
</evidence>
<evidence type="ECO:0000256" key="3">
    <source>
        <dbReference type="ARBA" id="ARBA00010161"/>
    </source>
</evidence>